<keyword evidence="1" id="KW-0488">Methylation</keyword>
<proteinExistence type="predicted"/>
<reference evidence="2 3" key="1">
    <citation type="journal article" date="2017" name="ISME J.">
        <title>Grape pomace compost harbors organohalide-respiring Dehalogenimonas species with novel reductive dehalogenase genes.</title>
        <authorList>
            <person name="Yang Y."/>
            <person name="Higgins S.A."/>
            <person name="Yan J."/>
            <person name="Simsir B."/>
            <person name="Chourey K."/>
            <person name="Iyer R."/>
            <person name="Hettich R.L."/>
            <person name="Baldwin B."/>
            <person name="Ogles D.M."/>
            <person name="Loffler F.E."/>
        </authorList>
    </citation>
    <scope>NUCLEOTIDE SEQUENCE [LARGE SCALE GENOMIC DNA]</scope>
    <source>
        <strain evidence="2 3">GP</strain>
    </source>
</reference>
<dbReference type="OrthoDB" id="165685at2"/>
<dbReference type="InterPro" id="IPR000983">
    <property type="entry name" value="Bac_GSPG_pilin"/>
</dbReference>
<dbReference type="AlphaFoldDB" id="A0A2P5P8K3"/>
<dbReference type="InterPro" id="IPR045584">
    <property type="entry name" value="Pilin-like"/>
</dbReference>
<keyword evidence="3" id="KW-1185">Reference proteome</keyword>
<dbReference type="PROSITE" id="PS00409">
    <property type="entry name" value="PROKAR_NTER_METHYL"/>
    <property type="match status" value="1"/>
</dbReference>
<dbReference type="PRINTS" id="PR00813">
    <property type="entry name" value="BCTERIALGSPG"/>
</dbReference>
<accession>A0A2P5P8K3</accession>
<sequence>MKFLQKFRKGRKGFTLIELLVVIAILGVIAAVAVPNILKFMDSGAEEAARAEQHNVQVAVAAWMVDNTGSPADAITPTDKGLFAAYLINNVEYNWTIDANGAVTPTDSTNPLYVAP</sequence>
<dbReference type="EMBL" id="JQAN02000006">
    <property type="protein sequence ID" value="PPD58619.1"/>
    <property type="molecule type" value="Genomic_DNA"/>
</dbReference>
<gene>
    <name evidence="2" type="ORF">JP09_001700</name>
</gene>
<evidence type="ECO:0000256" key="1">
    <source>
        <dbReference type="ARBA" id="ARBA00022481"/>
    </source>
</evidence>
<dbReference type="InterPro" id="IPR012902">
    <property type="entry name" value="N_methyl_site"/>
</dbReference>
<dbReference type="GO" id="GO:0015628">
    <property type="term" value="P:protein secretion by the type II secretion system"/>
    <property type="evidence" value="ECO:0007669"/>
    <property type="project" value="InterPro"/>
</dbReference>
<dbReference type="PANTHER" id="PTHR30093">
    <property type="entry name" value="GENERAL SECRETION PATHWAY PROTEIN G"/>
    <property type="match status" value="1"/>
</dbReference>
<evidence type="ECO:0000313" key="2">
    <source>
        <dbReference type="EMBL" id="PPD58619.1"/>
    </source>
</evidence>
<name>A0A2P5P8K3_9CHLR</name>
<dbReference type="GO" id="GO:0015627">
    <property type="term" value="C:type II protein secretion system complex"/>
    <property type="evidence" value="ECO:0007669"/>
    <property type="project" value="InterPro"/>
</dbReference>
<dbReference type="Pfam" id="PF07963">
    <property type="entry name" value="N_methyl"/>
    <property type="match status" value="1"/>
</dbReference>
<comment type="caution">
    <text evidence="2">The sequence shown here is derived from an EMBL/GenBank/DDBJ whole genome shotgun (WGS) entry which is preliminary data.</text>
</comment>
<dbReference type="NCBIfam" id="TIGR02532">
    <property type="entry name" value="IV_pilin_GFxxxE"/>
    <property type="match status" value="1"/>
</dbReference>
<dbReference type="SUPFAM" id="SSF54523">
    <property type="entry name" value="Pili subunits"/>
    <property type="match status" value="1"/>
</dbReference>
<organism evidence="2 3">
    <name type="scientific">Dehalogenimonas etheniformans</name>
    <dbReference type="NCBI Taxonomy" id="1536648"/>
    <lineage>
        <taxon>Bacteria</taxon>
        <taxon>Bacillati</taxon>
        <taxon>Chloroflexota</taxon>
        <taxon>Dehalococcoidia</taxon>
        <taxon>Dehalococcoidales</taxon>
        <taxon>Dehalococcoidaceae</taxon>
        <taxon>Dehalogenimonas</taxon>
    </lineage>
</organism>
<dbReference type="Proteomes" id="UP000235653">
    <property type="component" value="Unassembled WGS sequence"/>
</dbReference>
<protein>
    <submittedName>
        <fullName evidence="2">Prepilin-type N-terminal cleavage/methylation domain-containing protein</fullName>
    </submittedName>
</protein>
<evidence type="ECO:0000313" key="3">
    <source>
        <dbReference type="Proteomes" id="UP000235653"/>
    </source>
</evidence>
<dbReference type="Gene3D" id="3.30.700.10">
    <property type="entry name" value="Glycoprotein, Type 4 Pilin"/>
    <property type="match status" value="1"/>
</dbReference>
<dbReference type="RefSeq" id="WP_102330102.1">
    <property type="nucleotide sequence ID" value="NZ_CP058566.2"/>
</dbReference>